<dbReference type="AlphaFoldDB" id="A0ABD1Y9E6"/>
<gene>
    <name evidence="2" type="ORF">R1flu_003254</name>
</gene>
<evidence type="ECO:0000256" key="1">
    <source>
        <dbReference type="SAM" id="MobiDB-lite"/>
    </source>
</evidence>
<reference evidence="2 3" key="1">
    <citation type="submission" date="2024-09" db="EMBL/GenBank/DDBJ databases">
        <title>Chromosome-scale assembly of Riccia fluitans.</title>
        <authorList>
            <person name="Paukszto L."/>
            <person name="Sawicki J."/>
            <person name="Karawczyk K."/>
            <person name="Piernik-Szablinska J."/>
            <person name="Szczecinska M."/>
            <person name="Mazdziarz M."/>
        </authorList>
    </citation>
    <scope>NUCLEOTIDE SEQUENCE [LARGE SCALE GENOMIC DNA]</scope>
    <source>
        <strain evidence="2">Rf_01</strain>
        <tissue evidence="2">Aerial parts of the thallus</tissue>
    </source>
</reference>
<evidence type="ECO:0000313" key="2">
    <source>
        <dbReference type="EMBL" id="KAL2623049.1"/>
    </source>
</evidence>
<dbReference type="EMBL" id="JBHFFA010000006">
    <property type="protein sequence ID" value="KAL2623049.1"/>
    <property type="molecule type" value="Genomic_DNA"/>
</dbReference>
<evidence type="ECO:0000313" key="3">
    <source>
        <dbReference type="Proteomes" id="UP001605036"/>
    </source>
</evidence>
<dbReference type="Proteomes" id="UP001605036">
    <property type="component" value="Unassembled WGS sequence"/>
</dbReference>
<keyword evidence="3" id="KW-1185">Reference proteome</keyword>
<sequence>MESLSQVPNSQTLLTGRNEAGTLFGNQSLHTNHEGGLCDSTPRPIDLARANVSQPPLQPEVLLNASGGLNLQDPLGRIAGYDTSQLVRGAKDLLIQFGAVGLMKPPPIHSVTCQEM</sequence>
<protein>
    <submittedName>
        <fullName evidence="2">Uncharacterized protein</fullName>
    </submittedName>
</protein>
<feature type="compositionally biased region" description="Polar residues" evidence="1">
    <location>
        <begin position="1"/>
        <end position="15"/>
    </location>
</feature>
<accession>A0ABD1Y9E6</accession>
<feature type="region of interest" description="Disordered" evidence="1">
    <location>
        <begin position="1"/>
        <end position="43"/>
    </location>
</feature>
<name>A0ABD1Y9E6_9MARC</name>
<organism evidence="2 3">
    <name type="scientific">Riccia fluitans</name>
    <dbReference type="NCBI Taxonomy" id="41844"/>
    <lineage>
        <taxon>Eukaryota</taxon>
        <taxon>Viridiplantae</taxon>
        <taxon>Streptophyta</taxon>
        <taxon>Embryophyta</taxon>
        <taxon>Marchantiophyta</taxon>
        <taxon>Marchantiopsida</taxon>
        <taxon>Marchantiidae</taxon>
        <taxon>Marchantiales</taxon>
        <taxon>Ricciaceae</taxon>
        <taxon>Riccia</taxon>
    </lineage>
</organism>
<proteinExistence type="predicted"/>
<comment type="caution">
    <text evidence="2">The sequence shown here is derived from an EMBL/GenBank/DDBJ whole genome shotgun (WGS) entry which is preliminary data.</text>
</comment>